<dbReference type="GO" id="GO:0004048">
    <property type="term" value="F:anthranilate phosphoribosyltransferase activity"/>
    <property type="evidence" value="ECO:0007669"/>
    <property type="project" value="UniProtKB-UniRule"/>
</dbReference>
<dbReference type="HAMAP" id="MF_00135">
    <property type="entry name" value="PRAI"/>
    <property type="match status" value="1"/>
</dbReference>
<feature type="binding site" evidence="22">
    <location>
        <begin position="129"/>
        <end position="137"/>
    </location>
    <ligand>
        <name>5-phospho-alpha-D-ribose 1-diphosphate</name>
        <dbReference type="ChEBI" id="CHEBI:58017"/>
    </ligand>
</feature>
<dbReference type="Gene3D" id="1.20.970.10">
    <property type="entry name" value="Transferase, Pyrimidine Nucleoside Phosphorylase, Chain C"/>
    <property type="match status" value="1"/>
</dbReference>
<evidence type="ECO:0000256" key="5">
    <source>
        <dbReference type="ARBA" id="ARBA00004907"/>
    </source>
</evidence>
<dbReference type="Pfam" id="PF02885">
    <property type="entry name" value="Glycos_trans_3N"/>
    <property type="match status" value="1"/>
</dbReference>
<evidence type="ECO:0000256" key="2">
    <source>
        <dbReference type="ARBA" id="ARBA00001633"/>
    </source>
</evidence>
<keyword evidence="22" id="KW-0479">Metal-binding</keyword>
<dbReference type="Pfam" id="PF00697">
    <property type="entry name" value="PRAI"/>
    <property type="match status" value="1"/>
</dbReference>
<feature type="binding site" evidence="22">
    <location>
        <begin position="104"/>
        <end position="105"/>
    </location>
    <ligand>
        <name>5-phospho-alpha-D-ribose 1-diphosphate</name>
        <dbReference type="ChEBI" id="CHEBI:58017"/>
    </ligand>
</feature>
<evidence type="ECO:0000259" key="23">
    <source>
        <dbReference type="Pfam" id="PF00218"/>
    </source>
</evidence>
<comment type="subunit">
    <text evidence="22">Homodimer.</text>
</comment>
<dbReference type="InterPro" id="IPR013798">
    <property type="entry name" value="Indole-3-glycerol_P_synth_dom"/>
</dbReference>
<feature type="binding site" evidence="22">
    <location>
        <position position="109"/>
    </location>
    <ligand>
        <name>5-phospho-alpha-D-ribose 1-diphosphate</name>
        <dbReference type="ChEBI" id="CHEBI:58017"/>
    </ligand>
</feature>
<feature type="domain" description="Glycosyl transferase family 3" evidence="24">
    <location>
        <begin position="95"/>
        <end position="344"/>
    </location>
</feature>
<keyword evidence="13 20" id="KW-0057">Aromatic amino acid biosynthesis</keyword>
<organism evidence="27 28">
    <name type="scientific">Shewanella morhuae</name>
    <dbReference type="NCBI Taxonomy" id="365591"/>
    <lineage>
        <taxon>Bacteria</taxon>
        <taxon>Pseudomonadati</taxon>
        <taxon>Pseudomonadota</taxon>
        <taxon>Gammaproteobacteria</taxon>
        <taxon>Alteromonadales</taxon>
        <taxon>Shewanellaceae</taxon>
        <taxon>Shewanella</taxon>
    </lineage>
</organism>
<evidence type="ECO:0000256" key="8">
    <source>
        <dbReference type="ARBA" id="ARBA00022605"/>
    </source>
</evidence>
<dbReference type="CDD" id="cd00331">
    <property type="entry name" value="IGPS"/>
    <property type="match status" value="1"/>
</dbReference>
<feature type="binding site" evidence="22">
    <location>
        <position position="246"/>
    </location>
    <ligand>
        <name>Mg(2+)</name>
        <dbReference type="ChEBI" id="CHEBI:18420"/>
        <label>2</label>
    </ligand>
</feature>
<comment type="cofactor">
    <cofactor evidence="22">
        <name>Mg(2+)</name>
        <dbReference type="ChEBI" id="CHEBI:18420"/>
    </cofactor>
    <text evidence="22">Binds 2 magnesium ions per monomer.</text>
</comment>
<dbReference type="PANTHER" id="PTHR43285">
    <property type="entry name" value="ANTHRANILATE PHOSPHORIBOSYLTRANSFERASE"/>
    <property type="match status" value="1"/>
</dbReference>
<evidence type="ECO:0000256" key="18">
    <source>
        <dbReference type="ARBA" id="ARBA00052328"/>
    </source>
</evidence>
<sequence>MSTKNIQTLLDILYQGTSLSREQTAELFGALIRGEMSETAMAGMLVALKMRGETIDEISGAADAMRAAAKYFPCPEFNTAQANNQTQANRALSNGIIDIVGTGGDGFNTINISTTAAFVAAAAGAKVAKHGNRSVSSKSGSSDLLAQFGIDLTMSPDTASRCLEALNLCFLFAPHYHGGVKHAVPVRQALKTRTLFNVLGPLINPARPEFMLLGVYSPELVLPIAKVLKALGTKRAMVVHGSGLDEVALHGNTHVAELKDGEIIEYQLTPADLGVPLAHITDLEGGEPAQNALITEAILKGRGTDAHTNAVAINAGCALYICGIADSVKAGTLLAIATIQSGKAFELLSQLAKVSSETKENVVMAPELKADIQDVRMPSSLDTMQKGNVLTRIVDTKAAHIAALKLRFPEASLSPKVSDRSLFDALKMPKAGYILECKKASPSKGLIRDVFDVEAIADIYGKYAAGISVLTDEQFFQGDMDYIPKVRARVSQPILCKDFFVDEYQIKLAAHQGADAILLMLSVLDDEQYQRLAKEAEKYQLDVLTEVSNQAELTRAIALNARIIGINNRNLRDLSTDLATTEALAPHIGSDRVVISESGIYNNEQVRRLSPLVDGFLVGSSIMAEADIDLACRKLIFGHNKVCGLTRVEDIHAAATSGAVYAGLIFAEQSPRALTLNHAEQLLSEYRASDAPAIEFVGVFVNATPSTICDIATRLQLSAVQLHGAETELEIAELTERLHHAGLTTQIWKAVSVDAKTGEIGLLPKGAQRYLFDSKTAGQFGGSGKAFNWQSNIPQKSHAMLAGGLNADNATSANTQGFYGLDFNSGLETAAGIKSAQLIQTAFIHLRL</sequence>
<dbReference type="AlphaFoldDB" id="A0A380A566"/>
<feature type="binding site" evidence="22">
    <location>
        <position position="245"/>
    </location>
    <ligand>
        <name>Mg(2+)</name>
        <dbReference type="ChEBI" id="CHEBI:18420"/>
        <label>2</label>
    </ligand>
</feature>
<keyword evidence="10 22" id="KW-0808">Transferase</keyword>
<dbReference type="GO" id="GO:0004640">
    <property type="term" value="F:phosphoribosylanthranilate isomerase activity"/>
    <property type="evidence" value="ECO:0007669"/>
    <property type="project" value="UniProtKB-UniRule"/>
</dbReference>
<evidence type="ECO:0000256" key="4">
    <source>
        <dbReference type="ARBA" id="ARBA00004696"/>
    </source>
</evidence>
<comment type="similarity">
    <text evidence="6">In the N-terminal section; belongs to the TrpC family.</text>
</comment>
<keyword evidence="8 20" id="KW-0028">Amino-acid biosynthesis</keyword>
<comment type="catalytic activity">
    <reaction evidence="2 20">
        <text>1-(2-carboxyphenylamino)-1-deoxy-D-ribulose 5-phosphate + H(+) = (1S,2R)-1-C-(indol-3-yl)glycerol 3-phosphate + CO2 + H2O</text>
        <dbReference type="Rhea" id="RHEA:23476"/>
        <dbReference type="ChEBI" id="CHEBI:15377"/>
        <dbReference type="ChEBI" id="CHEBI:15378"/>
        <dbReference type="ChEBI" id="CHEBI:16526"/>
        <dbReference type="ChEBI" id="CHEBI:58613"/>
        <dbReference type="ChEBI" id="CHEBI:58866"/>
        <dbReference type="EC" id="4.1.1.48"/>
    </reaction>
</comment>
<keyword evidence="15 20" id="KW-0456">Lyase</keyword>
<reference evidence="27 28" key="1">
    <citation type="submission" date="2018-06" db="EMBL/GenBank/DDBJ databases">
        <authorList>
            <consortium name="Pathogen Informatics"/>
            <person name="Doyle S."/>
        </authorList>
    </citation>
    <scope>NUCLEOTIDE SEQUENCE [LARGE SCALE GENOMIC DNA]</scope>
    <source>
        <strain evidence="27 28">NCTC10736</strain>
    </source>
</reference>
<dbReference type="SUPFAM" id="SSF51366">
    <property type="entry name" value="Ribulose-phoshate binding barrel"/>
    <property type="match status" value="2"/>
</dbReference>
<comment type="caution">
    <text evidence="22">Lacks conserved residue(s) required for the propagation of feature annotation.</text>
</comment>
<dbReference type="Gene3D" id="3.20.20.70">
    <property type="entry name" value="Aldolase class I"/>
    <property type="match status" value="2"/>
</dbReference>
<evidence type="ECO:0000256" key="21">
    <source>
        <dbReference type="HAMAP-Rule" id="MF_00135"/>
    </source>
</evidence>
<feature type="domain" description="Glycosyl transferase family 3 N-terminal" evidence="26">
    <location>
        <begin position="8"/>
        <end position="69"/>
    </location>
</feature>
<dbReference type="EMBL" id="UGYV01000001">
    <property type="protein sequence ID" value="SUI73789.1"/>
    <property type="molecule type" value="Genomic_DNA"/>
</dbReference>
<comment type="similarity">
    <text evidence="22">Belongs to the anthranilate phosphoribosyltransferase family.</text>
</comment>
<keyword evidence="16" id="KW-0511">Multifunctional enzyme</keyword>
<evidence type="ECO:0000256" key="6">
    <source>
        <dbReference type="ARBA" id="ARBA00007902"/>
    </source>
</evidence>
<evidence type="ECO:0000313" key="27">
    <source>
        <dbReference type="EMBL" id="SUI73789.1"/>
    </source>
</evidence>
<dbReference type="InterPro" id="IPR001468">
    <property type="entry name" value="Indole-3-GlycerolPSynthase_CS"/>
</dbReference>
<dbReference type="InterPro" id="IPR000312">
    <property type="entry name" value="Glycosyl_Trfase_fam3"/>
</dbReference>
<comment type="similarity">
    <text evidence="21">Belongs to the TrpF family.</text>
</comment>
<evidence type="ECO:0000256" key="14">
    <source>
        <dbReference type="ARBA" id="ARBA00023235"/>
    </source>
</evidence>
<evidence type="ECO:0000313" key="28">
    <source>
        <dbReference type="Proteomes" id="UP000255061"/>
    </source>
</evidence>
<dbReference type="GO" id="GO:0004425">
    <property type="term" value="F:indole-3-glycerol-phosphate synthase activity"/>
    <property type="evidence" value="ECO:0007669"/>
    <property type="project" value="UniProtKB-UniRule"/>
</dbReference>
<dbReference type="EC" id="5.3.1.24" evidence="21"/>
<evidence type="ECO:0000259" key="25">
    <source>
        <dbReference type="Pfam" id="PF00697"/>
    </source>
</evidence>
<feature type="binding site" evidence="22">
    <location>
        <position position="246"/>
    </location>
    <ligand>
        <name>Mg(2+)</name>
        <dbReference type="ChEBI" id="CHEBI:18420"/>
        <label>1</label>
    </ligand>
</feature>
<comment type="similarity">
    <text evidence="7">In the C-terminal section; belongs to the TrpF family.</text>
</comment>
<protein>
    <recommendedName>
        <fullName evidence="20 21">Multifunctional fusion protein</fullName>
    </recommendedName>
    <domain>
        <recommendedName>
            <fullName evidence="20">Indole-3-glycerol phosphate synthase</fullName>
            <shortName evidence="20">IGPS</shortName>
            <ecNumber evidence="20">4.1.1.48</ecNumber>
        </recommendedName>
    </domain>
    <domain>
        <recommendedName>
            <fullName evidence="21">N-(5'-phosphoribosyl)anthranilate isomerase</fullName>
            <shortName evidence="21">PRAI</shortName>
            <ecNumber evidence="21">5.3.1.24</ecNumber>
        </recommendedName>
    </domain>
    <domain>
        <recommendedName>
            <fullName evidence="22">Anthranilate phosphoribosyltransferase</fullName>
            <ecNumber evidence="22">2.4.2.18</ecNumber>
        </recommendedName>
    </domain>
</protein>
<feature type="binding site" evidence="22">
    <location>
        <position position="141"/>
    </location>
    <ligand>
        <name>5-phospho-alpha-D-ribose 1-diphosphate</name>
        <dbReference type="ChEBI" id="CHEBI:58017"/>
    </ligand>
</feature>
<evidence type="ECO:0000256" key="1">
    <source>
        <dbReference type="ARBA" id="ARBA00001164"/>
    </source>
</evidence>
<feature type="binding site" evidence="22">
    <location>
        <position position="113"/>
    </location>
    <ligand>
        <name>Mg(2+)</name>
        <dbReference type="ChEBI" id="CHEBI:18420"/>
        <label>1</label>
    </ligand>
</feature>
<dbReference type="HAMAP" id="MF_00211">
    <property type="entry name" value="TrpD"/>
    <property type="match status" value="1"/>
</dbReference>
<evidence type="ECO:0000259" key="26">
    <source>
        <dbReference type="Pfam" id="PF02885"/>
    </source>
</evidence>
<evidence type="ECO:0000256" key="9">
    <source>
        <dbReference type="ARBA" id="ARBA00022676"/>
    </source>
</evidence>
<dbReference type="GO" id="GO:0000162">
    <property type="term" value="P:L-tryptophan biosynthetic process"/>
    <property type="evidence" value="ECO:0007669"/>
    <property type="project" value="UniProtKB-UniRule"/>
</dbReference>
<evidence type="ECO:0000256" key="12">
    <source>
        <dbReference type="ARBA" id="ARBA00022822"/>
    </source>
</evidence>
<dbReference type="SUPFAM" id="SSF52418">
    <property type="entry name" value="Nucleoside phosphorylase/phosphoribosyltransferase catalytic domain"/>
    <property type="match status" value="1"/>
</dbReference>
<evidence type="ECO:0000256" key="17">
    <source>
        <dbReference type="ARBA" id="ARBA00025592"/>
    </source>
</evidence>
<feature type="binding site" evidence="22">
    <location>
        <position position="101"/>
    </location>
    <ligand>
        <name>5-phospho-alpha-D-ribose 1-diphosphate</name>
        <dbReference type="ChEBI" id="CHEBI:58017"/>
    </ligand>
</feature>
<dbReference type="InterPro" id="IPR011060">
    <property type="entry name" value="RibuloseP-bd_barrel"/>
</dbReference>
<feature type="binding site" evidence="22">
    <location>
        <begin position="111"/>
        <end position="114"/>
    </location>
    <ligand>
        <name>5-phospho-alpha-D-ribose 1-diphosphate</name>
        <dbReference type="ChEBI" id="CHEBI:58017"/>
    </ligand>
</feature>
<dbReference type="InterPro" id="IPR036320">
    <property type="entry name" value="Glycosyl_Trfase_fam3_N_dom_sf"/>
</dbReference>
<feature type="binding site" evidence="22">
    <location>
        <position position="187"/>
    </location>
    <ligand>
        <name>anthranilate</name>
        <dbReference type="ChEBI" id="CHEBI:16567"/>
        <label>2</label>
    </ligand>
</feature>
<feature type="binding site" evidence="22">
    <location>
        <position position="101"/>
    </location>
    <ligand>
        <name>anthranilate</name>
        <dbReference type="ChEBI" id="CHEBI:16567"/>
        <label>1</label>
    </ligand>
</feature>
<feature type="domain" description="N-(5'phosphoribosyl) anthranilate isomerase (PRAI)" evidence="25">
    <location>
        <begin position="640"/>
        <end position="841"/>
    </location>
</feature>
<dbReference type="GO" id="GO:0005829">
    <property type="term" value="C:cytosol"/>
    <property type="evidence" value="ECO:0007669"/>
    <property type="project" value="TreeGrafter"/>
</dbReference>
<dbReference type="GO" id="GO:0000287">
    <property type="term" value="F:magnesium ion binding"/>
    <property type="evidence" value="ECO:0007669"/>
    <property type="project" value="UniProtKB-UniRule"/>
</dbReference>
<dbReference type="FunFam" id="3.20.20.70:FF:000024">
    <property type="entry name" value="Indole-3-glycerol phosphate synthase"/>
    <property type="match status" value="1"/>
</dbReference>
<dbReference type="Gene3D" id="3.40.1030.10">
    <property type="entry name" value="Nucleoside phosphorylase/phosphoribosyltransferase catalytic domain"/>
    <property type="match status" value="1"/>
</dbReference>
<comment type="function">
    <text evidence="17">Bifunctional enzyme that catalyzes two sequential steps of tryptophan biosynthetic pathway. The first reaction is catalyzed by the isomerase, coded by the TrpF domain; the second reaction is catalyzed by the synthase, coded by the TrpC domain.</text>
</comment>
<feature type="binding site" evidence="22">
    <location>
        <position position="132"/>
    </location>
    <ligand>
        <name>anthranilate</name>
        <dbReference type="ChEBI" id="CHEBI:16567"/>
        <label>1</label>
    </ligand>
</feature>
<evidence type="ECO:0000256" key="10">
    <source>
        <dbReference type="ARBA" id="ARBA00022679"/>
    </source>
</evidence>
<keyword evidence="11 20" id="KW-0210">Decarboxylase</keyword>
<proteinExistence type="inferred from homology"/>
<evidence type="ECO:0000256" key="7">
    <source>
        <dbReference type="ARBA" id="ARBA00009847"/>
    </source>
</evidence>
<evidence type="ECO:0000256" key="3">
    <source>
        <dbReference type="ARBA" id="ARBA00004664"/>
    </source>
</evidence>
<comment type="catalytic activity">
    <reaction evidence="1 21">
        <text>N-(5-phospho-beta-D-ribosyl)anthranilate = 1-(2-carboxyphenylamino)-1-deoxy-D-ribulose 5-phosphate</text>
        <dbReference type="Rhea" id="RHEA:21540"/>
        <dbReference type="ChEBI" id="CHEBI:18277"/>
        <dbReference type="ChEBI" id="CHEBI:58613"/>
        <dbReference type="EC" id="5.3.1.24"/>
    </reaction>
</comment>
<dbReference type="InterPro" id="IPR017459">
    <property type="entry name" value="Glycosyl_Trfase_fam3_N_dom"/>
</dbReference>
<accession>A0A380A566</accession>
<evidence type="ECO:0000256" key="20">
    <source>
        <dbReference type="HAMAP-Rule" id="MF_00134"/>
    </source>
</evidence>
<dbReference type="HAMAP" id="MF_00134_B">
    <property type="entry name" value="IGPS_B"/>
    <property type="match status" value="1"/>
</dbReference>
<dbReference type="InterPro" id="IPR013785">
    <property type="entry name" value="Aldolase_TIM"/>
</dbReference>
<dbReference type="InterPro" id="IPR035902">
    <property type="entry name" value="Nuc_phospho_transferase"/>
</dbReference>
<dbReference type="Proteomes" id="UP000255061">
    <property type="component" value="Unassembled WGS sequence"/>
</dbReference>
<keyword evidence="22" id="KW-0460">Magnesium</keyword>
<comment type="pathway">
    <text evidence="5 22">Amino-acid biosynthesis; L-tryptophan biosynthesis; L-tryptophan from chorismate: step 2/5.</text>
</comment>
<dbReference type="PANTHER" id="PTHR43285:SF2">
    <property type="entry name" value="ANTHRANILATE PHOSPHORIBOSYLTRANSFERASE"/>
    <property type="match status" value="1"/>
</dbReference>
<keyword evidence="12 20" id="KW-0822">Tryptophan biosynthesis</keyword>
<comment type="function">
    <text evidence="22">Catalyzes the transfer of the phosphoribosyl group of 5-phosphorylribose-1-pyrophosphate (PRPP) to anthranilate to yield N-(5'-phosphoribosyl)-anthranilate (PRA).</text>
</comment>
<dbReference type="EC" id="2.4.2.18" evidence="22"/>
<dbReference type="NCBIfam" id="TIGR01245">
    <property type="entry name" value="trpD"/>
    <property type="match status" value="1"/>
</dbReference>
<dbReference type="InterPro" id="IPR001240">
    <property type="entry name" value="PRAI_dom"/>
</dbReference>
<comment type="similarity">
    <text evidence="20">Belongs to the TrpC family.</text>
</comment>
<comment type="similarity">
    <text evidence="19">In the C-terminal section; belongs to the anthranilate phosphoribosyltransferase family.</text>
</comment>
<dbReference type="Pfam" id="PF00591">
    <property type="entry name" value="Glycos_transf_3"/>
    <property type="match status" value="1"/>
</dbReference>
<keyword evidence="9 22" id="KW-0328">Glycosyltransferase</keyword>
<dbReference type="UniPathway" id="UPA00035">
    <property type="reaction ID" value="UER00041"/>
</dbReference>
<dbReference type="EC" id="4.1.1.48" evidence="20"/>
<comment type="pathway">
    <text evidence="4 20">Amino-acid biosynthesis; L-tryptophan biosynthesis; L-tryptophan from chorismate: step 4/5.</text>
</comment>
<evidence type="ECO:0000256" key="11">
    <source>
        <dbReference type="ARBA" id="ARBA00022793"/>
    </source>
</evidence>
<dbReference type="Pfam" id="PF00218">
    <property type="entry name" value="IGPS"/>
    <property type="match status" value="1"/>
</dbReference>
<dbReference type="InterPro" id="IPR005940">
    <property type="entry name" value="Anthranilate_Pribosyl_Tfrase"/>
</dbReference>
<evidence type="ECO:0000256" key="15">
    <source>
        <dbReference type="ARBA" id="ARBA00023239"/>
    </source>
</evidence>
<dbReference type="CDD" id="cd00405">
    <property type="entry name" value="PRAI"/>
    <property type="match status" value="1"/>
</dbReference>
<comment type="pathway">
    <text evidence="3 21">Amino-acid biosynthesis; L-tryptophan biosynthesis; L-tryptophan from chorismate: step 3/5.</text>
</comment>
<evidence type="ECO:0000259" key="24">
    <source>
        <dbReference type="Pfam" id="PF00591"/>
    </source>
</evidence>
<dbReference type="FunFam" id="3.40.1030.10:FF:000002">
    <property type="entry name" value="Anthranilate phosphoribosyltransferase"/>
    <property type="match status" value="1"/>
</dbReference>
<keyword evidence="14 21" id="KW-0413">Isomerase</keyword>
<comment type="catalytic activity">
    <reaction evidence="18 22">
        <text>N-(5-phospho-beta-D-ribosyl)anthranilate + diphosphate = 5-phospho-alpha-D-ribose 1-diphosphate + anthranilate</text>
        <dbReference type="Rhea" id="RHEA:11768"/>
        <dbReference type="ChEBI" id="CHEBI:16567"/>
        <dbReference type="ChEBI" id="CHEBI:18277"/>
        <dbReference type="ChEBI" id="CHEBI:33019"/>
        <dbReference type="ChEBI" id="CHEBI:58017"/>
        <dbReference type="EC" id="2.4.2.18"/>
    </reaction>
</comment>
<feature type="domain" description="Indole-3-glycerol phosphate synthase" evidence="23">
    <location>
        <begin position="390"/>
        <end position="635"/>
    </location>
</feature>
<evidence type="ECO:0000256" key="16">
    <source>
        <dbReference type="ARBA" id="ARBA00023268"/>
    </source>
</evidence>
<evidence type="ECO:0000256" key="13">
    <source>
        <dbReference type="ARBA" id="ARBA00023141"/>
    </source>
</evidence>
<dbReference type="NCBIfam" id="NF006945">
    <property type="entry name" value="PRK09427.1"/>
    <property type="match status" value="1"/>
</dbReference>
<gene>
    <name evidence="20 27" type="primary">trpC</name>
    <name evidence="22" type="synonym">trpD</name>
    <name evidence="21" type="synonym">trpF</name>
    <name evidence="27" type="ORF">NCTC10736_01590</name>
</gene>
<name>A0A380A566_9GAMM</name>
<evidence type="ECO:0000256" key="19">
    <source>
        <dbReference type="ARBA" id="ARBA00061188"/>
    </source>
</evidence>
<dbReference type="SUPFAM" id="SSF47648">
    <property type="entry name" value="Nucleoside phosphorylase/phosphoribosyltransferase N-terminal domain"/>
    <property type="match status" value="1"/>
</dbReference>
<dbReference type="PROSITE" id="PS00614">
    <property type="entry name" value="IGPS"/>
    <property type="match status" value="1"/>
</dbReference>
<evidence type="ECO:0000256" key="22">
    <source>
        <dbReference type="HAMAP-Rule" id="MF_00211"/>
    </source>
</evidence>